<name>A0A1A6A6V6_9TREE</name>
<dbReference type="Proteomes" id="UP000078595">
    <property type="component" value="Chromosome 4"/>
</dbReference>
<evidence type="ECO:0000313" key="3">
    <source>
        <dbReference type="EMBL" id="WWC60881.1"/>
    </source>
</evidence>
<proteinExistence type="predicted"/>
<feature type="compositionally biased region" description="Polar residues" evidence="1">
    <location>
        <begin position="1"/>
        <end position="14"/>
    </location>
</feature>
<dbReference type="KEGG" id="kdj:28967179"/>
<feature type="region of interest" description="Disordered" evidence="1">
    <location>
        <begin position="1"/>
        <end position="36"/>
    </location>
</feature>
<dbReference type="EMBL" id="KI894030">
    <property type="protein sequence ID" value="OBR85768.1"/>
    <property type="molecule type" value="Genomic_DNA"/>
</dbReference>
<reference evidence="2" key="1">
    <citation type="submission" date="2013-07" db="EMBL/GenBank/DDBJ databases">
        <title>The Genome Sequence of Cryptococcus dejecticola CBS10117.</title>
        <authorList>
            <consortium name="The Broad Institute Genome Sequencing Platform"/>
            <person name="Cuomo C."/>
            <person name="Litvintseva A."/>
            <person name="Chen Y."/>
            <person name="Heitman J."/>
            <person name="Sun S."/>
            <person name="Springer D."/>
            <person name="Dromer F."/>
            <person name="Young S.K."/>
            <person name="Zeng Q."/>
            <person name="Gargeya S."/>
            <person name="Fitzgerald M."/>
            <person name="Abouelleil A."/>
            <person name="Alvarado L."/>
            <person name="Berlin A.M."/>
            <person name="Chapman S.B."/>
            <person name="Dewar J."/>
            <person name="Goldberg J."/>
            <person name="Griggs A."/>
            <person name="Gujja S."/>
            <person name="Hansen M."/>
            <person name="Howarth C."/>
            <person name="Imamovic A."/>
            <person name="Larimer J."/>
            <person name="McCowan C."/>
            <person name="Murphy C."/>
            <person name="Pearson M."/>
            <person name="Priest M."/>
            <person name="Roberts A."/>
            <person name="Saif S."/>
            <person name="Shea T."/>
            <person name="Sykes S."/>
            <person name="Wortman J."/>
            <person name="Nusbaum C."/>
            <person name="Birren B."/>
        </authorList>
    </citation>
    <scope>NUCLEOTIDE SEQUENCE [LARGE SCALE GENOMIC DNA]</scope>
    <source>
        <strain evidence="2">CBS 10117</strain>
    </source>
</reference>
<keyword evidence="4" id="KW-1185">Reference proteome</keyword>
<accession>A0A1A6A6V6</accession>
<sequence length="115" mass="12669">MSDFNQAQESTNPLDDNDASNIARRIGSQERNEEERLNATYSQAAPGVYATQPHIPSHAEIEQYSVVFSPGPSSYNSTHYLSRDRAISLKERLASMNTAHTAETLDNDVDGGSRP</sequence>
<evidence type="ECO:0000313" key="2">
    <source>
        <dbReference type="EMBL" id="OBR85768.1"/>
    </source>
</evidence>
<gene>
    <name evidence="2" type="ORF">I303_03480</name>
    <name evidence="3" type="ORF">I303_103457</name>
</gene>
<dbReference type="AlphaFoldDB" id="A0A1A6A6V6"/>
<reference evidence="3" key="3">
    <citation type="submission" date="2024-02" db="EMBL/GenBank/DDBJ databases">
        <title>Comparative genomics of Cryptococcus and Kwoniella reveals pathogenesis evolution and contrasting modes of karyotype evolution via chromosome fusion or intercentromeric recombination.</title>
        <authorList>
            <person name="Coelho M.A."/>
            <person name="David-Palma M."/>
            <person name="Shea T."/>
            <person name="Bowers K."/>
            <person name="McGinley-Smith S."/>
            <person name="Mohammad A.W."/>
            <person name="Gnirke A."/>
            <person name="Yurkov A.M."/>
            <person name="Nowrousian M."/>
            <person name="Sun S."/>
            <person name="Cuomo C.A."/>
            <person name="Heitman J."/>
        </authorList>
    </citation>
    <scope>NUCLEOTIDE SEQUENCE</scope>
    <source>
        <strain evidence="3">CBS 10117</strain>
    </source>
</reference>
<dbReference type="RefSeq" id="XP_018263610.1">
    <property type="nucleotide sequence ID" value="XM_018406802.1"/>
</dbReference>
<protein>
    <submittedName>
        <fullName evidence="2">Uncharacterized protein</fullName>
    </submittedName>
</protein>
<dbReference type="VEuPathDB" id="FungiDB:I303_03480"/>
<evidence type="ECO:0000313" key="4">
    <source>
        <dbReference type="Proteomes" id="UP000078595"/>
    </source>
</evidence>
<dbReference type="EMBL" id="CP144533">
    <property type="protein sequence ID" value="WWC60881.1"/>
    <property type="molecule type" value="Genomic_DNA"/>
</dbReference>
<feature type="compositionally biased region" description="Basic and acidic residues" evidence="1">
    <location>
        <begin position="27"/>
        <end position="36"/>
    </location>
</feature>
<dbReference type="GeneID" id="28967179"/>
<evidence type="ECO:0000256" key="1">
    <source>
        <dbReference type="SAM" id="MobiDB-lite"/>
    </source>
</evidence>
<organism evidence="2">
    <name type="scientific">Kwoniella dejecticola CBS 10117</name>
    <dbReference type="NCBI Taxonomy" id="1296121"/>
    <lineage>
        <taxon>Eukaryota</taxon>
        <taxon>Fungi</taxon>
        <taxon>Dikarya</taxon>
        <taxon>Basidiomycota</taxon>
        <taxon>Agaricomycotina</taxon>
        <taxon>Tremellomycetes</taxon>
        <taxon>Tremellales</taxon>
        <taxon>Cryptococcaceae</taxon>
        <taxon>Kwoniella</taxon>
    </lineage>
</organism>
<reference evidence="3" key="2">
    <citation type="submission" date="2013-07" db="EMBL/GenBank/DDBJ databases">
        <authorList>
            <consortium name="The Broad Institute Genome Sequencing Platform"/>
            <person name="Cuomo C."/>
            <person name="Litvintseva A."/>
            <person name="Chen Y."/>
            <person name="Heitman J."/>
            <person name="Sun S."/>
            <person name="Springer D."/>
            <person name="Dromer F."/>
            <person name="Young S.K."/>
            <person name="Zeng Q."/>
            <person name="Gargeya S."/>
            <person name="Fitzgerald M."/>
            <person name="Abouelleil A."/>
            <person name="Alvarado L."/>
            <person name="Berlin A.M."/>
            <person name="Chapman S.B."/>
            <person name="Dewar J."/>
            <person name="Goldberg J."/>
            <person name="Griggs A."/>
            <person name="Gujja S."/>
            <person name="Hansen M."/>
            <person name="Howarth C."/>
            <person name="Imamovic A."/>
            <person name="Larimer J."/>
            <person name="McCowan C."/>
            <person name="Murphy C."/>
            <person name="Pearson M."/>
            <person name="Priest M."/>
            <person name="Roberts A."/>
            <person name="Saif S."/>
            <person name="Shea T."/>
            <person name="Sykes S."/>
            <person name="Wortman J."/>
            <person name="Nusbaum C."/>
            <person name="Birren B."/>
        </authorList>
    </citation>
    <scope>NUCLEOTIDE SEQUENCE</scope>
    <source>
        <strain evidence="3">CBS 10117</strain>
    </source>
</reference>